<feature type="transmembrane region" description="Helical" evidence="2">
    <location>
        <begin position="431"/>
        <end position="449"/>
    </location>
</feature>
<proteinExistence type="inferred from homology"/>
<evidence type="ECO:0000313" key="4">
    <source>
        <dbReference type="Proteomes" id="UP001224392"/>
    </source>
</evidence>
<evidence type="ECO:0000256" key="2">
    <source>
        <dbReference type="SAM" id="Phobius"/>
    </source>
</evidence>
<feature type="transmembrane region" description="Helical" evidence="2">
    <location>
        <begin position="309"/>
        <end position="329"/>
    </location>
</feature>
<dbReference type="Pfam" id="PF13347">
    <property type="entry name" value="MFS_2"/>
    <property type="match status" value="1"/>
</dbReference>
<feature type="transmembrane region" description="Helical" evidence="2">
    <location>
        <begin position="245"/>
        <end position="266"/>
    </location>
</feature>
<reference evidence="3 4" key="1">
    <citation type="submission" date="2023-04" db="EMBL/GenBank/DDBJ databases">
        <title>Marinobulbifer ophiurae gen. nov., sp. Nov., isolate from tissue of brittle star Ophioplocus japonicus.</title>
        <authorList>
            <person name="Kawano K."/>
            <person name="Sawayama S."/>
            <person name="Nakagawa S."/>
        </authorList>
    </citation>
    <scope>NUCLEOTIDE SEQUENCE [LARGE SCALE GENOMIC DNA]</scope>
    <source>
        <strain evidence="3 4">NKW57</strain>
    </source>
</reference>
<feature type="transmembrane region" description="Helical" evidence="2">
    <location>
        <begin position="154"/>
        <end position="172"/>
    </location>
</feature>
<feature type="transmembrane region" description="Helical" evidence="2">
    <location>
        <begin position="184"/>
        <end position="206"/>
    </location>
</feature>
<accession>A0ABQ6LVS6</accession>
<feature type="transmembrane region" description="Helical" evidence="2">
    <location>
        <begin position="341"/>
        <end position="362"/>
    </location>
</feature>
<organism evidence="3 4">
    <name type="scientific">Biformimicrobium ophioploci</name>
    <dbReference type="NCBI Taxonomy" id="3036711"/>
    <lineage>
        <taxon>Bacteria</taxon>
        <taxon>Pseudomonadati</taxon>
        <taxon>Pseudomonadota</taxon>
        <taxon>Gammaproteobacteria</taxon>
        <taxon>Cellvibrionales</taxon>
        <taxon>Microbulbiferaceae</taxon>
        <taxon>Biformimicrobium</taxon>
    </lineage>
</organism>
<feature type="transmembrane region" description="Helical" evidence="2">
    <location>
        <begin position="80"/>
        <end position="98"/>
    </location>
</feature>
<name>A0ABQ6LVS6_9GAMM</name>
<dbReference type="Proteomes" id="UP001224392">
    <property type="component" value="Unassembled WGS sequence"/>
</dbReference>
<comment type="caution">
    <text evidence="3">The sequence shown here is derived from an EMBL/GenBank/DDBJ whole genome shotgun (WGS) entry which is preliminary data.</text>
</comment>
<feature type="transmembrane region" description="Helical" evidence="2">
    <location>
        <begin position="110"/>
        <end position="133"/>
    </location>
</feature>
<gene>
    <name evidence="3" type="ORF">MNKW57_04480</name>
</gene>
<sequence>MHTLLSKSSKNAYGVGQFAWAVKDSCFHYFLFFYYTQILGMAPSLAGLAALLSIIADAISDPIVGHFSDKMRTRNWGRRHPFMAVSILPVSLSLFAIFNPPGGLDDMGLFGWYLATAILVRTALTFFVVPYMAMAAELSSDYHERTSIVVHRTFWGYTGGIALQVLAWFILIPTATKAGNVAIGYQNIGIAASLIAAVGMAIAVWGTRSRIPYLNKASDEQLSRPWYCAFTDILSFFRVYSARTLFIGSLVLVSVMGTANTMLLHINMFFYEFSSTQTGAFMLCVFVALIPASILTVKASARMGKRGAIVFMLVAAAFIGPVPVLARMFELTPPPGSSELLALVCLFVILHQTFFIGAMSLINSMTADVADDLEEETGLRQEGSLNSAMMLILKLTFGIGTLCAGFILDFAGFGESQDPANVTLEMLARMGWAYGPGMSVLVLASAYVFTKYHSRREQEAVQAASSKAAVAG</sequence>
<keyword evidence="2" id="KW-0472">Membrane</keyword>
<dbReference type="PANTHER" id="PTHR11328">
    <property type="entry name" value="MAJOR FACILITATOR SUPERFAMILY DOMAIN-CONTAINING PROTEIN"/>
    <property type="match status" value="1"/>
</dbReference>
<dbReference type="PANTHER" id="PTHR11328:SF24">
    <property type="entry name" value="MAJOR FACILITATOR SUPERFAMILY (MFS) PROFILE DOMAIN-CONTAINING PROTEIN"/>
    <property type="match status" value="1"/>
</dbReference>
<evidence type="ECO:0000256" key="1">
    <source>
        <dbReference type="ARBA" id="ARBA00009617"/>
    </source>
</evidence>
<keyword evidence="4" id="KW-1185">Reference proteome</keyword>
<protein>
    <submittedName>
        <fullName evidence="3">MFS transporter</fullName>
    </submittedName>
</protein>
<keyword evidence="2" id="KW-1133">Transmembrane helix</keyword>
<dbReference type="Gene3D" id="1.20.1250.20">
    <property type="entry name" value="MFS general substrate transporter like domains"/>
    <property type="match status" value="2"/>
</dbReference>
<dbReference type="InterPro" id="IPR039672">
    <property type="entry name" value="MFS_2"/>
</dbReference>
<feature type="transmembrane region" description="Helical" evidence="2">
    <location>
        <begin position="32"/>
        <end position="59"/>
    </location>
</feature>
<dbReference type="InterPro" id="IPR036259">
    <property type="entry name" value="MFS_trans_sf"/>
</dbReference>
<keyword evidence="2" id="KW-0812">Transmembrane</keyword>
<dbReference type="EMBL" id="BSYJ01000001">
    <property type="protein sequence ID" value="GMG86127.1"/>
    <property type="molecule type" value="Genomic_DNA"/>
</dbReference>
<dbReference type="RefSeq" id="WP_285762633.1">
    <property type="nucleotide sequence ID" value="NZ_BSYJ01000001.1"/>
</dbReference>
<feature type="transmembrane region" description="Helical" evidence="2">
    <location>
        <begin position="278"/>
        <end position="297"/>
    </location>
</feature>
<feature type="transmembrane region" description="Helical" evidence="2">
    <location>
        <begin position="391"/>
        <end position="411"/>
    </location>
</feature>
<dbReference type="SUPFAM" id="SSF103473">
    <property type="entry name" value="MFS general substrate transporter"/>
    <property type="match status" value="1"/>
</dbReference>
<evidence type="ECO:0000313" key="3">
    <source>
        <dbReference type="EMBL" id="GMG86127.1"/>
    </source>
</evidence>
<comment type="similarity">
    <text evidence="1">Belongs to the sodium:galactoside symporter (TC 2.A.2) family.</text>
</comment>